<evidence type="ECO:0000313" key="2">
    <source>
        <dbReference type="Proteomes" id="UP001060085"/>
    </source>
</evidence>
<proteinExistence type="predicted"/>
<dbReference type="EMBL" id="CM044702">
    <property type="protein sequence ID" value="KAI5678727.1"/>
    <property type="molecule type" value="Genomic_DNA"/>
</dbReference>
<dbReference type="Proteomes" id="UP001060085">
    <property type="component" value="Linkage Group LG02"/>
</dbReference>
<comment type="caution">
    <text evidence="1">The sequence shown here is derived from an EMBL/GenBank/DDBJ whole genome shotgun (WGS) entry which is preliminary data.</text>
</comment>
<reference evidence="2" key="1">
    <citation type="journal article" date="2023" name="Nat. Plants">
        <title>Single-cell RNA sequencing provides a high-resolution roadmap for understanding the multicellular compartmentation of specialized metabolism.</title>
        <authorList>
            <person name="Sun S."/>
            <person name="Shen X."/>
            <person name="Li Y."/>
            <person name="Li Y."/>
            <person name="Wang S."/>
            <person name="Li R."/>
            <person name="Zhang H."/>
            <person name="Shen G."/>
            <person name="Guo B."/>
            <person name="Wei J."/>
            <person name="Xu J."/>
            <person name="St-Pierre B."/>
            <person name="Chen S."/>
            <person name="Sun C."/>
        </authorList>
    </citation>
    <scope>NUCLEOTIDE SEQUENCE [LARGE SCALE GENOMIC DNA]</scope>
</reference>
<accession>A0ACC0C195</accession>
<keyword evidence="2" id="KW-1185">Reference proteome</keyword>
<name>A0ACC0C195_CATRO</name>
<gene>
    <name evidence="1" type="ORF">M9H77_09677</name>
</gene>
<evidence type="ECO:0000313" key="1">
    <source>
        <dbReference type="EMBL" id="KAI5678727.1"/>
    </source>
</evidence>
<protein>
    <submittedName>
        <fullName evidence="1">Uncharacterized protein</fullName>
    </submittedName>
</protein>
<organism evidence="1 2">
    <name type="scientific">Catharanthus roseus</name>
    <name type="common">Madagascar periwinkle</name>
    <name type="synonym">Vinca rosea</name>
    <dbReference type="NCBI Taxonomy" id="4058"/>
    <lineage>
        <taxon>Eukaryota</taxon>
        <taxon>Viridiplantae</taxon>
        <taxon>Streptophyta</taxon>
        <taxon>Embryophyta</taxon>
        <taxon>Tracheophyta</taxon>
        <taxon>Spermatophyta</taxon>
        <taxon>Magnoliopsida</taxon>
        <taxon>eudicotyledons</taxon>
        <taxon>Gunneridae</taxon>
        <taxon>Pentapetalae</taxon>
        <taxon>asterids</taxon>
        <taxon>lamiids</taxon>
        <taxon>Gentianales</taxon>
        <taxon>Apocynaceae</taxon>
        <taxon>Rauvolfioideae</taxon>
        <taxon>Vinceae</taxon>
        <taxon>Catharanthinae</taxon>
        <taxon>Catharanthus</taxon>
    </lineage>
</organism>
<sequence length="173" mass="20373">MEEDLNMIAADCVVISCCCQCLILQLLIFILLKLPYKLFRKTRDYAKKLRDKKRRKKMIHQKRCNDQRRSEEEHGSNSLRVDDLEGFFMNGNNGFDCCMNEVEKVLEEFYLKGEFGFGSFWDGEVYSRRFPFSPRSSCLGNKEVDYSVVHCHLIQIFGSNLNFREEQEIIDAL</sequence>